<gene>
    <name evidence="4" type="ORF">BJX67DRAFT_334933</name>
</gene>
<feature type="region of interest" description="Disordered" evidence="3">
    <location>
        <begin position="1"/>
        <end position="21"/>
    </location>
</feature>
<proteinExistence type="predicted"/>
<dbReference type="GeneID" id="98142643"/>
<dbReference type="SUPFAM" id="SSF52743">
    <property type="entry name" value="Subtilisin-like"/>
    <property type="match status" value="1"/>
</dbReference>
<sequence>MSQIRRVQLQPPDPKDYGPRSNRMCYHGTMVTSFVAGATVGLVPKANIVPVDVKLDNIKERALEGLLRVLDDLLKHPERGPKSVINLSWGSEGIRESAKFRPTMSKRPKFPRP</sequence>
<dbReference type="Proteomes" id="UP001610432">
    <property type="component" value="Unassembled WGS sequence"/>
</dbReference>
<evidence type="ECO:0000313" key="5">
    <source>
        <dbReference type="Proteomes" id="UP001610432"/>
    </source>
</evidence>
<protein>
    <recommendedName>
        <fullName evidence="6">Peptidase S8/S53 domain-containing protein</fullName>
    </recommendedName>
</protein>
<keyword evidence="1" id="KW-0732">Signal</keyword>
<evidence type="ECO:0000313" key="4">
    <source>
        <dbReference type="EMBL" id="KAL2859992.1"/>
    </source>
</evidence>
<keyword evidence="5" id="KW-1185">Reference proteome</keyword>
<dbReference type="InterPro" id="IPR036852">
    <property type="entry name" value="Peptidase_S8/S53_dom_sf"/>
</dbReference>
<name>A0ABR4L945_9EURO</name>
<dbReference type="Gene3D" id="3.40.50.200">
    <property type="entry name" value="Peptidase S8/S53 domain"/>
    <property type="match status" value="1"/>
</dbReference>
<evidence type="ECO:0000256" key="3">
    <source>
        <dbReference type="SAM" id="MobiDB-lite"/>
    </source>
</evidence>
<dbReference type="InterPro" id="IPR022398">
    <property type="entry name" value="Peptidase_S8_His-AS"/>
</dbReference>
<dbReference type="PROSITE" id="PS00137">
    <property type="entry name" value="SUBTILASE_HIS"/>
    <property type="match status" value="1"/>
</dbReference>
<organism evidence="4 5">
    <name type="scientific">Aspergillus lucknowensis</name>
    <dbReference type="NCBI Taxonomy" id="176173"/>
    <lineage>
        <taxon>Eukaryota</taxon>
        <taxon>Fungi</taxon>
        <taxon>Dikarya</taxon>
        <taxon>Ascomycota</taxon>
        <taxon>Pezizomycotina</taxon>
        <taxon>Eurotiomycetes</taxon>
        <taxon>Eurotiomycetidae</taxon>
        <taxon>Eurotiales</taxon>
        <taxon>Aspergillaceae</taxon>
        <taxon>Aspergillus</taxon>
        <taxon>Aspergillus subgen. Nidulantes</taxon>
    </lineage>
</organism>
<dbReference type="EMBL" id="JBFXLQ010000091">
    <property type="protein sequence ID" value="KAL2859992.1"/>
    <property type="molecule type" value="Genomic_DNA"/>
</dbReference>
<reference evidence="4 5" key="1">
    <citation type="submission" date="2024-07" db="EMBL/GenBank/DDBJ databases">
        <title>Section-level genome sequencing and comparative genomics of Aspergillus sections Usti and Cavernicolus.</title>
        <authorList>
            <consortium name="Lawrence Berkeley National Laboratory"/>
            <person name="Nybo J.L."/>
            <person name="Vesth T.C."/>
            <person name="Theobald S."/>
            <person name="Frisvad J.C."/>
            <person name="Larsen T.O."/>
            <person name="Kjaerboelling I."/>
            <person name="Rothschild-Mancinelli K."/>
            <person name="Lyhne E.K."/>
            <person name="Kogle M.E."/>
            <person name="Barry K."/>
            <person name="Clum A."/>
            <person name="Na H."/>
            <person name="Ledsgaard L."/>
            <person name="Lin J."/>
            <person name="Lipzen A."/>
            <person name="Kuo A."/>
            <person name="Riley R."/>
            <person name="Mondo S."/>
            <person name="Labutti K."/>
            <person name="Haridas S."/>
            <person name="Pangalinan J."/>
            <person name="Salamov A.A."/>
            <person name="Simmons B.A."/>
            <person name="Magnuson J.K."/>
            <person name="Chen J."/>
            <person name="Drula E."/>
            <person name="Henrissat B."/>
            <person name="Wiebenga A."/>
            <person name="Lubbers R.J."/>
            <person name="Gomes A.C."/>
            <person name="Macurrencykelacurrency M.R."/>
            <person name="Stajich J."/>
            <person name="Grigoriev I.V."/>
            <person name="Mortensen U.H."/>
            <person name="De Vries R.P."/>
            <person name="Baker S.E."/>
            <person name="Andersen M.R."/>
        </authorList>
    </citation>
    <scope>NUCLEOTIDE SEQUENCE [LARGE SCALE GENOMIC DNA]</scope>
    <source>
        <strain evidence="4 5">CBS 449.75</strain>
    </source>
</reference>
<evidence type="ECO:0000256" key="1">
    <source>
        <dbReference type="ARBA" id="ARBA00022729"/>
    </source>
</evidence>
<evidence type="ECO:0008006" key="6">
    <source>
        <dbReference type="Google" id="ProtNLM"/>
    </source>
</evidence>
<evidence type="ECO:0000256" key="2">
    <source>
        <dbReference type="ARBA" id="ARBA00023145"/>
    </source>
</evidence>
<keyword evidence="2" id="KW-0865">Zymogen</keyword>
<dbReference type="RefSeq" id="XP_070880548.1">
    <property type="nucleotide sequence ID" value="XM_071027571.1"/>
</dbReference>
<accession>A0ABR4L945</accession>
<comment type="caution">
    <text evidence="4">The sequence shown here is derived from an EMBL/GenBank/DDBJ whole genome shotgun (WGS) entry which is preliminary data.</text>
</comment>